<sequence length="897" mass="97013">MTPAASPAQTRAETPAQTPAEVPAGAQVARAELLEGFRAPDPAARPMMRWWWFGPDVVRDDLVRDLDRMREAGLGGVEVAVVYPLSAGTDRYLSGTFLADLRFAAEAAQQRGLRFDVTLGSGWPYGGPHVDESTAARKISWTHEEVAMAAHRLPIPAVWPGDEFIAGYIGEGTTHETPEGFTPLATDGGDLLIPEGRGPRVVLIAVSRLTRQALKRAAVGAEGWALDHLSAEAARAHLDAVAEPLVEAVGVERIGTVFCDSLEVYDADWTPRLAEEFAARRGYDVVPHLWKLPLPGQEGAAFRADYHRTLTELLEENFFRVIGDWARQKGLPFRIQGYGEPAATVSSYRYADRYEGEGWGWDVVTACRWASSAGQTHGQQVISSEAWTWTHSPSFRSTPLDILAEAQDHLLMGINQFIGHGWPNSSRPEDASLGRVFYASGALDDRNTWWAAAPALWGTVHRLSWLMRQGRRLSDVGIYVPARDVYAGFAAAGRRDLYKETRQHIGDELPHALRTAGADFDLFDDDAVAHLDPGRFPVVVLPSARDIPEPTRAWLAAVVEAGGAVLDLGGTARLGVSVDSGAEAARWVSGPVRLAGADGAPNETVAVTTRQLGAGRSALRVHFVANTGSAPAEVTLSFRQDPGRDPAGSTVERWDAETGEVLSVHDLPSGHDGAALSLRLEAYEAAVLIQHDGEPQEGDQVNPSGTSAAGDEAAVELTDWQVRFPDEPEPRPVSLPHQWEQVPGRELYSGTAEYTTTLRVDDEARQVILDFGAAEPHKLADPASSGLMEASFRAEVTPPVGVVAVVRVDGREAGVVWRTPYRVDLTGLTTPGNTHELTVEVANVTSHRLAADDALTRMVETAREHHGRRFGMQALELALADVASGLLAVPRLRVGAR</sequence>
<feature type="compositionally biased region" description="Polar residues" evidence="1">
    <location>
        <begin position="7"/>
        <end position="17"/>
    </location>
</feature>
<dbReference type="SUPFAM" id="SSF49785">
    <property type="entry name" value="Galactose-binding domain-like"/>
    <property type="match status" value="1"/>
</dbReference>
<dbReference type="Proteomes" id="UP001500236">
    <property type="component" value="Unassembled WGS sequence"/>
</dbReference>
<evidence type="ECO:0000313" key="2">
    <source>
        <dbReference type="EMBL" id="GAA3058349.1"/>
    </source>
</evidence>
<keyword evidence="2" id="KW-0378">Hydrolase</keyword>
<dbReference type="RefSeq" id="WP_344684753.1">
    <property type="nucleotide sequence ID" value="NZ_BAAAVT010000005.1"/>
</dbReference>
<proteinExistence type="predicted"/>
<dbReference type="Gene3D" id="2.60.120.260">
    <property type="entry name" value="Galactose-binding domain-like"/>
    <property type="match status" value="1"/>
</dbReference>
<accession>A0ABP6LSR9</accession>
<dbReference type="GO" id="GO:0016787">
    <property type="term" value="F:hydrolase activity"/>
    <property type="evidence" value="ECO:0007669"/>
    <property type="project" value="UniProtKB-KW"/>
</dbReference>
<gene>
    <name evidence="2" type="ORF">GCM10010529_10170</name>
</gene>
<dbReference type="InterPro" id="IPR008979">
    <property type="entry name" value="Galactose-bd-like_sf"/>
</dbReference>
<reference evidence="3" key="1">
    <citation type="journal article" date="2019" name="Int. J. Syst. Evol. Microbiol.">
        <title>The Global Catalogue of Microorganisms (GCM) 10K type strain sequencing project: providing services to taxonomists for standard genome sequencing and annotation.</title>
        <authorList>
            <consortium name="The Broad Institute Genomics Platform"/>
            <consortium name="The Broad Institute Genome Sequencing Center for Infectious Disease"/>
            <person name="Wu L."/>
            <person name="Ma J."/>
        </authorList>
    </citation>
    <scope>NUCLEOTIDE SEQUENCE [LARGE SCALE GENOMIC DNA]</scope>
    <source>
        <strain evidence="3">JCM 14309</strain>
    </source>
</reference>
<dbReference type="Pfam" id="PF17132">
    <property type="entry name" value="Glyco_hydro_106"/>
    <property type="match status" value="2"/>
</dbReference>
<comment type="caution">
    <text evidence="2">The sequence shown here is derived from an EMBL/GenBank/DDBJ whole genome shotgun (WGS) entry which is preliminary data.</text>
</comment>
<dbReference type="InterPro" id="IPR029062">
    <property type="entry name" value="Class_I_gatase-like"/>
</dbReference>
<protein>
    <submittedName>
        <fullName evidence="2">Glycosyl hydrolase</fullName>
    </submittedName>
</protein>
<dbReference type="InterPro" id="IPR053161">
    <property type="entry name" value="Ulvan_degrading_GH"/>
</dbReference>
<dbReference type="Gene3D" id="3.40.50.880">
    <property type="match status" value="1"/>
</dbReference>
<name>A0ABP6LSR9_9MICC</name>
<dbReference type="PANTHER" id="PTHR36848:SF2">
    <property type="entry name" value="SECRETED PROTEIN"/>
    <property type="match status" value="1"/>
</dbReference>
<evidence type="ECO:0000256" key="1">
    <source>
        <dbReference type="SAM" id="MobiDB-lite"/>
    </source>
</evidence>
<dbReference type="EMBL" id="BAAAVT010000005">
    <property type="protein sequence ID" value="GAA3058349.1"/>
    <property type="molecule type" value="Genomic_DNA"/>
</dbReference>
<evidence type="ECO:0000313" key="3">
    <source>
        <dbReference type="Proteomes" id="UP001500236"/>
    </source>
</evidence>
<organism evidence="2 3">
    <name type="scientific">Nesterenkonia aethiopica</name>
    <dbReference type="NCBI Taxonomy" id="269144"/>
    <lineage>
        <taxon>Bacteria</taxon>
        <taxon>Bacillati</taxon>
        <taxon>Actinomycetota</taxon>
        <taxon>Actinomycetes</taxon>
        <taxon>Micrococcales</taxon>
        <taxon>Micrococcaceae</taxon>
        <taxon>Nesterenkonia</taxon>
    </lineage>
</organism>
<dbReference type="PANTHER" id="PTHR36848">
    <property type="entry name" value="DNA-BINDING PROTEIN (PUTATIVE SECRETED PROTEIN)-RELATED"/>
    <property type="match status" value="1"/>
</dbReference>
<keyword evidence="3" id="KW-1185">Reference proteome</keyword>
<feature type="region of interest" description="Disordered" evidence="1">
    <location>
        <begin position="1"/>
        <end position="23"/>
    </location>
</feature>